<accession>X0VCK4</accession>
<name>X0VCK4_9ZZZZ</name>
<sequence length="100" mass="11533">MSNSITASMLYDLVQCPHRSYLDVHGDPSEKDSVSPFVQLLWDRGHAFEKEVIERLEEPFTDLSPHSPEQRESLTVTNCANKPMLQELVKDPARLEWHEV</sequence>
<protein>
    <submittedName>
        <fullName evidence="1">Uncharacterized protein</fullName>
    </submittedName>
</protein>
<reference evidence="1" key="1">
    <citation type="journal article" date="2014" name="Front. Microbiol.">
        <title>High frequency of phylogenetically diverse reductive dehalogenase-homologous genes in deep subseafloor sedimentary metagenomes.</title>
        <authorList>
            <person name="Kawai M."/>
            <person name="Futagami T."/>
            <person name="Toyoda A."/>
            <person name="Takaki Y."/>
            <person name="Nishi S."/>
            <person name="Hori S."/>
            <person name="Arai W."/>
            <person name="Tsubouchi T."/>
            <person name="Morono Y."/>
            <person name="Uchiyama I."/>
            <person name="Ito T."/>
            <person name="Fujiyama A."/>
            <person name="Inagaki F."/>
            <person name="Takami H."/>
        </authorList>
    </citation>
    <scope>NUCLEOTIDE SEQUENCE</scope>
    <source>
        <strain evidence="1">Expedition CK06-06</strain>
    </source>
</reference>
<feature type="non-terminal residue" evidence="1">
    <location>
        <position position="100"/>
    </location>
</feature>
<comment type="caution">
    <text evidence="1">The sequence shown here is derived from an EMBL/GenBank/DDBJ whole genome shotgun (WGS) entry which is preliminary data.</text>
</comment>
<proteinExistence type="predicted"/>
<gene>
    <name evidence="1" type="ORF">S01H1_36993</name>
</gene>
<dbReference type="EMBL" id="BARS01023215">
    <property type="protein sequence ID" value="GAG08972.1"/>
    <property type="molecule type" value="Genomic_DNA"/>
</dbReference>
<organism evidence="1">
    <name type="scientific">marine sediment metagenome</name>
    <dbReference type="NCBI Taxonomy" id="412755"/>
    <lineage>
        <taxon>unclassified sequences</taxon>
        <taxon>metagenomes</taxon>
        <taxon>ecological metagenomes</taxon>
    </lineage>
</organism>
<evidence type="ECO:0000313" key="1">
    <source>
        <dbReference type="EMBL" id="GAG08972.1"/>
    </source>
</evidence>
<dbReference type="AlphaFoldDB" id="X0VCK4"/>